<feature type="signal peptide" evidence="1">
    <location>
        <begin position="1"/>
        <end position="20"/>
    </location>
</feature>
<keyword evidence="1" id="KW-0732">Signal</keyword>
<dbReference type="NCBIfam" id="TIGR03512">
    <property type="entry name" value="GldD_lipo"/>
    <property type="match status" value="1"/>
</dbReference>
<comment type="caution">
    <text evidence="2">The sequence shown here is derived from an EMBL/GenBank/DDBJ whole genome shotgun (WGS) entry which is preliminary data.</text>
</comment>
<dbReference type="EMBL" id="JAUKPO010000005">
    <property type="protein sequence ID" value="MDO1446814.1"/>
    <property type="molecule type" value="Genomic_DNA"/>
</dbReference>
<keyword evidence="3" id="KW-1185">Reference proteome</keyword>
<dbReference type="RefSeq" id="WP_302037619.1">
    <property type="nucleotide sequence ID" value="NZ_JAUKPO010000005.1"/>
</dbReference>
<protein>
    <submittedName>
        <fullName evidence="2">Gliding motility lipoprotein GldD</fullName>
    </submittedName>
</protein>
<evidence type="ECO:0000256" key="1">
    <source>
        <dbReference type="SAM" id="SignalP"/>
    </source>
</evidence>
<accession>A0ABT8R613</accession>
<dbReference type="Proteomes" id="UP001168528">
    <property type="component" value="Unassembled WGS sequence"/>
</dbReference>
<gene>
    <name evidence="2" type="primary">gldD</name>
    <name evidence="2" type="ORF">Q0590_11155</name>
</gene>
<dbReference type="InterPro" id="IPR019850">
    <property type="entry name" value="GldD-like"/>
</dbReference>
<sequence>MPQSFKIFLFVGLVSLLVSACNESYVPKPKGYNRIDLPERSYVPLHEKHPYFFEYSAHAKILKDTFDIAEPDWIYVYYPTLGANVQITYKHVAKDPKKFQEYVNDAYKLTAKHQIKASGIEETVIRTPAGKTANLFEIEGDVPSQFQFYMSDTTTHFFRGALYFRTSTQNDSLAPVIDYVKEDILHMINTLEWRE</sequence>
<dbReference type="PROSITE" id="PS51257">
    <property type="entry name" value="PROKAR_LIPOPROTEIN"/>
    <property type="match status" value="1"/>
</dbReference>
<feature type="chain" id="PRO_5047059376" evidence="1">
    <location>
        <begin position="21"/>
        <end position="195"/>
    </location>
</feature>
<evidence type="ECO:0000313" key="3">
    <source>
        <dbReference type="Proteomes" id="UP001168528"/>
    </source>
</evidence>
<proteinExistence type="predicted"/>
<evidence type="ECO:0000313" key="2">
    <source>
        <dbReference type="EMBL" id="MDO1446814.1"/>
    </source>
</evidence>
<dbReference type="Pfam" id="PF25593">
    <property type="entry name" value="GldD_lipo"/>
    <property type="match status" value="1"/>
</dbReference>
<organism evidence="2 3">
    <name type="scientific">Rhodocytophaga aerolata</name>
    <dbReference type="NCBI Taxonomy" id="455078"/>
    <lineage>
        <taxon>Bacteria</taxon>
        <taxon>Pseudomonadati</taxon>
        <taxon>Bacteroidota</taxon>
        <taxon>Cytophagia</taxon>
        <taxon>Cytophagales</taxon>
        <taxon>Rhodocytophagaceae</taxon>
        <taxon>Rhodocytophaga</taxon>
    </lineage>
</organism>
<name>A0ABT8R613_9BACT</name>
<reference evidence="2" key="1">
    <citation type="submission" date="2023-07" db="EMBL/GenBank/DDBJ databases">
        <title>The genome sequence of Rhodocytophaga aerolata KACC 12507.</title>
        <authorList>
            <person name="Zhang X."/>
        </authorList>
    </citation>
    <scope>NUCLEOTIDE SEQUENCE</scope>
    <source>
        <strain evidence="2">KACC 12507</strain>
    </source>
</reference>
<keyword evidence="2" id="KW-0449">Lipoprotein</keyword>